<dbReference type="EMBL" id="JBBKZT010000059">
    <property type="protein sequence ID" value="MEJ8852693.1"/>
    <property type="molecule type" value="Genomic_DNA"/>
</dbReference>
<dbReference type="RefSeq" id="WP_340348633.1">
    <property type="nucleotide sequence ID" value="NZ_JBBKZT010000059.1"/>
</dbReference>
<accession>A0ABU8WYS4</accession>
<sequence>MLEASPVRFSDELLSQLKVPPGFTVNVFARNMQHVRWMQVAPNGDVYVSRPKQADVLLLRDTNGDGIMDVQIAVAQNIKNVHGLLLEGNRLYMASDKKVLVADVQSDGTLGPPRVIVDDLPDGSQHPYRTLAFGPDGFLYVTVGSQCNNCVETNPEAATVLRMRPDGSGRSVYARGLRNTLGFAFNPVGGQLYGFDHGSDDRGDDIPPEELNAILPNKHYGWPFCYGNREVDMKQQNDPENSTRADFCPTTEAPALTYTAHSAPIGLVFYTANQFPAEYRNNAFVAMRGSWNRGQPSGFKVVRVRFDTAGKPQAIEDFATGWLLASPPPHLRQPGRGPVAEQAKGRRPAQFGRLAGLAVGADGALLIAEDQNGVIYRVSYGR</sequence>
<dbReference type="PANTHER" id="PTHR33546">
    <property type="entry name" value="LARGE, MULTIFUNCTIONAL SECRETED PROTEIN-RELATED"/>
    <property type="match status" value="1"/>
</dbReference>
<evidence type="ECO:0000313" key="2">
    <source>
        <dbReference type="EMBL" id="MEJ8852693.1"/>
    </source>
</evidence>
<feature type="domain" description="Pyrroloquinoline quinone-dependent pyranose dehydrogenase beta-propeller" evidence="1">
    <location>
        <begin position="18"/>
        <end position="379"/>
    </location>
</feature>
<dbReference type="Pfam" id="PF22807">
    <property type="entry name" value="TrAA12"/>
    <property type="match status" value="1"/>
</dbReference>
<keyword evidence="3" id="KW-1185">Reference proteome</keyword>
<name>A0ABU8WYS4_9BURK</name>
<dbReference type="InterPro" id="IPR011042">
    <property type="entry name" value="6-blade_b-propeller_TolB-like"/>
</dbReference>
<organism evidence="2 3">
    <name type="scientific">Variovorax rhizosphaerae</name>
    <dbReference type="NCBI Taxonomy" id="1836200"/>
    <lineage>
        <taxon>Bacteria</taxon>
        <taxon>Pseudomonadati</taxon>
        <taxon>Pseudomonadota</taxon>
        <taxon>Betaproteobacteria</taxon>
        <taxon>Burkholderiales</taxon>
        <taxon>Comamonadaceae</taxon>
        <taxon>Variovorax</taxon>
    </lineage>
</organism>
<comment type="caution">
    <text evidence="2">The sequence shown here is derived from an EMBL/GenBank/DDBJ whole genome shotgun (WGS) entry which is preliminary data.</text>
</comment>
<dbReference type="Proteomes" id="UP001385892">
    <property type="component" value="Unassembled WGS sequence"/>
</dbReference>
<reference evidence="2 3" key="1">
    <citation type="submission" date="2024-03" db="EMBL/GenBank/DDBJ databases">
        <title>Novel species of the genus Variovorax.</title>
        <authorList>
            <person name="Liu Q."/>
            <person name="Xin Y.-H."/>
        </authorList>
    </citation>
    <scope>NUCLEOTIDE SEQUENCE [LARGE SCALE GENOMIC DNA]</scope>
    <source>
        <strain evidence="2 3">KACC 18900</strain>
    </source>
</reference>
<dbReference type="InterPro" id="IPR011041">
    <property type="entry name" value="Quinoprot_gluc/sorb_DH_b-prop"/>
</dbReference>
<dbReference type="PANTHER" id="PTHR33546:SF1">
    <property type="entry name" value="LARGE, MULTIFUNCTIONAL SECRETED PROTEIN"/>
    <property type="match status" value="1"/>
</dbReference>
<evidence type="ECO:0000313" key="3">
    <source>
        <dbReference type="Proteomes" id="UP001385892"/>
    </source>
</evidence>
<gene>
    <name evidence="2" type="ORF">WKW82_39270</name>
</gene>
<dbReference type="SUPFAM" id="SSF50952">
    <property type="entry name" value="Soluble quinoprotein glucose dehydrogenase"/>
    <property type="match status" value="1"/>
</dbReference>
<dbReference type="Gene3D" id="2.120.10.30">
    <property type="entry name" value="TolB, C-terminal domain"/>
    <property type="match status" value="1"/>
</dbReference>
<evidence type="ECO:0000259" key="1">
    <source>
        <dbReference type="Pfam" id="PF22807"/>
    </source>
</evidence>
<proteinExistence type="predicted"/>
<protein>
    <submittedName>
        <fullName evidence="2">PQQ-dependent sugar dehydrogenase</fullName>
    </submittedName>
</protein>
<dbReference type="InterPro" id="IPR054539">
    <property type="entry name" value="Beta-prop_PDH"/>
</dbReference>